<dbReference type="AlphaFoldDB" id="A0A2N3WNR2"/>
<dbReference type="SUPFAM" id="SSF56601">
    <property type="entry name" value="beta-lactamase/transpeptidase-like"/>
    <property type="match status" value="1"/>
</dbReference>
<dbReference type="PANTHER" id="PTHR43319:SF3">
    <property type="entry name" value="BETA-LACTAMASE-RELATED DOMAIN-CONTAINING PROTEIN"/>
    <property type="match status" value="1"/>
</dbReference>
<feature type="domain" description="Beta-lactamase-related" evidence="1">
    <location>
        <begin position="30"/>
        <end position="369"/>
    </location>
</feature>
<dbReference type="EMBL" id="PJMY01000003">
    <property type="protein sequence ID" value="PKV95508.1"/>
    <property type="molecule type" value="Genomic_DNA"/>
</dbReference>
<evidence type="ECO:0000259" key="1">
    <source>
        <dbReference type="Pfam" id="PF00144"/>
    </source>
</evidence>
<name>A0A2N3WNR2_9PSEU</name>
<gene>
    <name evidence="2" type="ORF">ATK30_6430</name>
</gene>
<protein>
    <submittedName>
        <fullName evidence="2">CubicO group peptidase (Beta-lactamase class C family)</fullName>
    </submittedName>
</protein>
<comment type="caution">
    <text evidence="2">The sequence shown here is derived from an EMBL/GenBank/DDBJ whole genome shotgun (WGS) entry which is preliminary data.</text>
</comment>
<dbReference type="InterPro" id="IPR052907">
    <property type="entry name" value="Beta-lactamase/esterase"/>
</dbReference>
<dbReference type="OrthoDB" id="3422781at2"/>
<reference evidence="2 3" key="1">
    <citation type="submission" date="2017-12" db="EMBL/GenBank/DDBJ databases">
        <title>Sequencing the genomes of 1000 Actinobacteria strains.</title>
        <authorList>
            <person name="Klenk H.-P."/>
        </authorList>
    </citation>
    <scope>NUCLEOTIDE SEQUENCE [LARGE SCALE GENOMIC DNA]</scope>
    <source>
        <strain evidence="2 3">DSM 45165</strain>
    </source>
</reference>
<evidence type="ECO:0000313" key="3">
    <source>
        <dbReference type="Proteomes" id="UP000233750"/>
    </source>
</evidence>
<dbReference type="Proteomes" id="UP000233750">
    <property type="component" value="Unassembled WGS sequence"/>
</dbReference>
<organism evidence="2 3">
    <name type="scientific">Amycolatopsis echigonensis</name>
    <dbReference type="NCBI Taxonomy" id="2576905"/>
    <lineage>
        <taxon>Bacteria</taxon>
        <taxon>Bacillati</taxon>
        <taxon>Actinomycetota</taxon>
        <taxon>Actinomycetes</taxon>
        <taxon>Pseudonocardiales</taxon>
        <taxon>Pseudonocardiaceae</taxon>
        <taxon>Amycolatopsis</taxon>
    </lineage>
</organism>
<dbReference type="InterPro" id="IPR012338">
    <property type="entry name" value="Beta-lactam/transpept-like"/>
</dbReference>
<evidence type="ECO:0000313" key="2">
    <source>
        <dbReference type="EMBL" id="PKV95508.1"/>
    </source>
</evidence>
<sequence>MSRHFDGLVSAGFEPVADAFGANFDRRGDTAASCVVYADGKPVVDLSAGETDRGRWTPDTRSVVFSVSKGVTTVCVLMAVERGLIELDAAVAKYWPEFADNGKETTTVRQLLAHQAGLVAPEADLTADDLRAWHPVVDRLARQAPAWIPGTTFAYHAITFGWLAGEVLRRASGQRPSEWLRDHVAGPLNLAMTYGADLADPDFCPMLEPLPNTEPAEAIDELLAQPMAVRAMSLGGLFDPANMTESANGPDYLTPEIPGANLVANARSLARLYAATVGEVDGIRLLAPDTVSDAAAVRSKGKPFIGPAEGNRWGTGFMLASTRRGMAGPGSFGHDGLGGQLAFAHPETRIAFAYQTARPGGVPDDRAEALCRALRTCL</sequence>
<dbReference type="Gene3D" id="3.40.710.10">
    <property type="entry name" value="DD-peptidase/beta-lactamase superfamily"/>
    <property type="match status" value="1"/>
</dbReference>
<dbReference type="InterPro" id="IPR001466">
    <property type="entry name" value="Beta-lactam-related"/>
</dbReference>
<dbReference type="Pfam" id="PF00144">
    <property type="entry name" value="Beta-lactamase"/>
    <property type="match status" value="1"/>
</dbReference>
<proteinExistence type="predicted"/>
<dbReference type="RefSeq" id="WP_037817319.1">
    <property type="nucleotide sequence ID" value="NZ_PJMY01000003.1"/>
</dbReference>
<accession>A0A2N3WNR2</accession>
<keyword evidence="3" id="KW-1185">Reference proteome</keyword>
<dbReference type="PANTHER" id="PTHR43319">
    <property type="entry name" value="BETA-LACTAMASE-RELATED"/>
    <property type="match status" value="1"/>
</dbReference>